<feature type="compositionally biased region" description="Polar residues" evidence="1">
    <location>
        <begin position="72"/>
        <end position="84"/>
    </location>
</feature>
<dbReference type="EMBL" id="CDHK01000002">
    <property type="protein sequence ID" value="CEJ55489.1"/>
    <property type="molecule type" value="Genomic_DNA"/>
</dbReference>
<feature type="region of interest" description="Disordered" evidence="1">
    <location>
        <begin position="1"/>
        <end position="106"/>
    </location>
</feature>
<protein>
    <submittedName>
        <fullName evidence="2">Uncharacterized protein</fullName>
    </submittedName>
</protein>
<evidence type="ECO:0000256" key="1">
    <source>
        <dbReference type="SAM" id="MobiDB-lite"/>
    </source>
</evidence>
<proteinExistence type="predicted"/>
<dbReference type="AlphaFoldDB" id="A0A0F7TFB1"/>
<evidence type="ECO:0000313" key="2">
    <source>
        <dbReference type="EMBL" id="CEJ55489.1"/>
    </source>
</evidence>
<dbReference type="OrthoDB" id="5403747at2759"/>
<gene>
    <name evidence="2" type="ORF">PMG11_01742</name>
</gene>
<evidence type="ECO:0000313" key="3">
    <source>
        <dbReference type="Proteomes" id="UP000042958"/>
    </source>
</evidence>
<reference evidence="3" key="1">
    <citation type="journal article" date="2015" name="Genome Announc.">
        <title>Draft genome sequence of the fungus Penicillium brasilianum MG11.</title>
        <authorList>
            <person name="Horn F."/>
            <person name="Linde J."/>
            <person name="Mattern D.J."/>
            <person name="Walther G."/>
            <person name="Guthke R."/>
            <person name="Brakhage A.A."/>
            <person name="Valiante V."/>
        </authorList>
    </citation>
    <scope>NUCLEOTIDE SEQUENCE [LARGE SCALE GENOMIC DNA]</scope>
    <source>
        <strain evidence="3">MG11</strain>
    </source>
</reference>
<sequence length="139" mass="14291">MDHAKLAARAKITVPSAKTMYRGALTKLARKNPEPTPGTDNGDGAGPSTVASPAAAKPGHRRGRPRKAQVASAETTAAPQTTGYMISGAQNAPAQATKPQPTAARTTGAHTMANPAMVFGYLPGMQDEGEGVDMTGYEM</sequence>
<accession>A0A0F7TFB1</accession>
<name>A0A0F7TFB1_PENBI</name>
<organism evidence="2 3">
    <name type="scientific">Penicillium brasilianum</name>
    <dbReference type="NCBI Taxonomy" id="104259"/>
    <lineage>
        <taxon>Eukaryota</taxon>
        <taxon>Fungi</taxon>
        <taxon>Dikarya</taxon>
        <taxon>Ascomycota</taxon>
        <taxon>Pezizomycotina</taxon>
        <taxon>Eurotiomycetes</taxon>
        <taxon>Eurotiomycetidae</taxon>
        <taxon>Eurotiales</taxon>
        <taxon>Aspergillaceae</taxon>
        <taxon>Penicillium</taxon>
    </lineage>
</organism>
<dbReference type="Proteomes" id="UP000042958">
    <property type="component" value="Unassembled WGS sequence"/>
</dbReference>
<feature type="compositionally biased region" description="Basic residues" evidence="1">
    <location>
        <begin position="58"/>
        <end position="67"/>
    </location>
</feature>
<keyword evidence="3" id="KW-1185">Reference proteome</keyword>
<feature type="compositionally biased region" description="Low complexity" evidence="1">
    <location>
        <begin position="89"/>
        <end position="106"/>
    </location>
</feature>